<dbReference type="Pfam" id="PF00356">
    <property type="entry name" value="LacI"/>
    <property type="match status" value="1"/>
</dbReference>
<dbReference type="PROSITE" id="PS50932">
    <property type="entry name" value="HTH_LACI_2"/>
    <property type="match status" value="1"/>
</dbReference>
<evidence type="ECO:0000256" key="2">
    <source>
        <dbReference type="ARBA" id="ARBA00023125"/>
    </source>
</evidence>
<dbReference type="SUPFAM" id="SSF53822">
    <property type="entry name" value="Periplasmic binding protein-like I"/>
    <property type="match status" value="1"/>
</dbReference>
<protein>
    <submittedName>
        <fullName evidence="5">LacI family transcriptional regulator</fullName>
    </submittedName>
</protein>
<organism evidence="5 6">
    <name type="scientific">Phenylobacterium hankyongense</name>
    <dbReference type="NCBI Taxonomy" id="1813876"/>
    <lineage>
        <taxon>Bacteria</taxon>
        <taxon>Pseudomonadati</taxon>
        <taxon>Pseudomonadota</taxon>
        <taxon>Alphaproteobacteria</taxon>
        <taxon>Caulobacterales</taxon>
        <taxon>Caulobacteraceae</taxon>
        <taxon>Phenylobacterium</taxon>
    </lineage>
</organism>
<dbReference type="PANTHER" id="PTHR30146:SF109">
    <property type="entry name" value="HTH-TYPE TRANSCRIPTIONAL REGULATOR GALS"/>
    <property type="match status" value="1"/>
</dbReference>
<proteinExistence type="predicted"/>
<dbReference type="CDD" id="cd01392">
    <property type="entry name" value="HTH_LacI"/>
    <property type="match status" value="1"/>
</dbReference>
<evidence type="ECO:0000259" key="4">
    <source>
        <dbReference type="PROSITE" id="PS50932"/>
    </source>
</evidence>
<feature type="domain" description="HTH lacI-type" evidence="4">
    <location>
        <begin position="17"/>
        <end position="73"/>
    </location>
</feature>
<evidence type="ECO:0000313" key="5">
    <source>
        <dbReference type="EMBL" id="RAK60274.1"/>
    </source>
</evidence>
<dbReference type="OrthoDB" id="7170131at2"/>
<gene>
    <name evidence="5" type="ORF">DJ021_10885</name>
</gene>
<name>A0A328B351_9CAUL</name>
<keyword evidence="2" id="KW-0238">DNA-binding</keyword>
<dbReference type="InterPro" id="IPR000843">
    <property type="entry name" value="HTH_LacI"/>
</dbReference>
<dbReference type="Gene3D" id="1.10.260.40">
    <property type="entry name" value="lambda repressor-like DNA-binding domains"/>
    <property type="match status" value="1"/>
</dbReference>
<evidence type="ECO:0000256" key="1">
    <source>
        <dbReference type="ARBA" id="ARBA00023015"/>
    </source>
</evidence>
<dbReference type="SMART" id="SM00354">
    <property type="entry name" value="HTH_LACI"/>
    <property type="match status" value="1"/>
</dbReference>
<dbReference type="InterPro" id="IPR046335">
    <property type="entry name" value="LacI/GalR-like_sensor"/>
</dbReference>
<keyword evidence="1" id="KW-0805">Transcription regulation</keyword>
<keyword evidence="3" id="KW-0804">Transcription</keyword>
<dbReference type="CDD" id="cd06267">
    <property type="entry name" value="PBP1_LacI_sugar_binding-like"/>
    <property type="match status" value="1"/>
</dbReference>
<dbReference type="Pfam" id="PF13377">
    <property type="entry name" value="Peripla_BP_3"/>
    <property type="match status" value="1"/>
</dbReference>
<dbReference type="AlphaFoldDB" id="A0A328B351"/>
<dbReference type="SUPFAM" id="SSF47413">
    <property type="entry name" value="lambda repressor-like DNA-binding domains"/>
    <property type="match status" value="1"/>
</dbReference>
<dbReference type="InterPro" id="IPR010982">
    <property type="entry name" value="Lambda_DNA-bd_dom_sf"/>
</dbReference>
<dbReference type="Gene3D" id="3.40.50.2300">
    <property type="match status" value="2"/>
</dbReference>
<dbReference type="GO" id="GO:0003700">
    <property type="term" value="F:DNA-binding transcription factor activity"/>
    <property type="evidence" value="ECO:0007669"/>
    <property type="project" value="TreeGrafter"/>
</dbReference>
<sequence length="351" mass="37552">MKELEIGCTNKAVNERYTVQDVAKRAGVHASTVSRALNPATRHRLSEEVAARVIAAAAELGYVPNGLAASLRTRRSETIGVVLPDITNPVFPPILQGLEAVLAEERYVAMVANAGSDNDRQRLVIERLLARQVDGLVLATVTRHDAIVDQCLKAGVPLVVVNRSEADHRVSSVVSDDLRGMRLAVDHLYGLGHRRIGHLGGPQNLSTGKGRLEGFLSAARDHGLDPASSDLELASGFSREAGREAAFRLLEHAPDLTGVVVANDLLALGLYDVLAARGLSCPGHLSVVGHNDMPFVDMVSPPLTTVRIRHREMGEQAAQLLLRLVRGEAQGGVDVVLKPDLVVRASTAAPR</sequence>
<reference evidence="6" key="1">
    <citation type="submission" date="2018-05" db="EMBL/GenBank/DDBJ databases">
        <authorList>
            <person name="Li X."/>
        </authorList>
    </citation>
    <scope>NUCLEOTIDE SEQUENCE [LARGE SCALE GENOMIC DNA]</scope>
    <source>
        <strain evidence="6">HKS-05</strain>
    </source>
</reference>
<dbReference type="EMBL" id="QFYP01000001">
    <property type="protein sequence ID" value="RAK60274.1"/>
    <property type="molecule type" value="Genomic_DNA"/>
</dbReference>
<accession>A0A328B351</accession>
<dbReference type="InterPro" id="IPR028082">
    <property type="entry name" value="Peripla_BP_I"/>
</dbReference>
<dbReference type="PANTHER" id="PTHR30146">
    <property type="entry name" value="LACI-RELATED TRANSCRIPTIONAL REPRESSOR"/>
    <property type="match status" value="1"/>
</dbReference>
<keyword evidence="6" id="KW-1185">Reference proteome</keyword>
<evidence type="ECO:0000256" key="3">
    <source>
        <dbReference type="ARBA" id="ARBA00023163"/>
    </source>
</evidence>
<dbReference type="Proteomes" id="UP000249842">
    <property type="component" value="Unassembled WGS sequence"/>
</dbReference>
<comment type="caution">
    <text evidence="5">The sequence shown here is derived from an EMBL/GenBank/DDBJ whole genome shotgun (WGS) entry which is preliminary data.</text>
</comment>
<dbReference type="GO" id="GO:0000976">
    <property type="term" value="F:transcription cis-regulatory region binding"/>
    <property type="evidence" value="ECO:0007669"/>
    <property type="project" value="TreeGrafter"/>
</dbReference>
<evidence type="ECO:0000313" key="6">
    <source>
        <dbReference type="Proteomes" id="UP000249842"/>
    </source>
</evidence>